<dbReference type="PANTHER" id="PTHR42742:SF3">
    <property type="entry name" value="FRUCTOKINASE"/>
    <property type="match status" value="1"/>
</dbReference>
<dbReference type="Proteomes" id="UP000254051">
    <property type="component" value="Unassembled WGS sequence"/>
</dbReference>
<evidence type="ECO:0000313" key="4">
    <source>
        <dbReference type="EMBL" id="SUQ15299.1"/>
    </source>
</evidence>
<dbReference type="GO" id="GO:0005975">
    <property type="term" value="P:carbohydrate metabolic process"/>
    <property type="evidence" value="ECO:0007669"/>
    <property type="project" value="InterPro"/>
</dbReference>
<keyword evidence="1 3" id="KW-0479">Metal-binding</keyword>
<dbReference type="InterPro" id="IPR014710">
    <property type="entry name" value="RmlC-like_jellyroll"/>
</dbReference>
<feature type="binding site" evidence="3">
    <location>
        <position position="108"/>
    </location>
    <ligand>
        <name>Zn(2+)</name>
        <dbReference type="ChEBI" id="CHEBI:29105"/>
    </ligand>
</feature>
<gene>
    <name evidence="4" type="ORF">SAMN05216529_11184</name>
</gene>
<evidence type="ECO:0000256" key="3">
    <source>
        <dbReference type="PIRSR" id="PIRSR036894-1"/>
    </source>
</evidence>
<evidence type="ECO:0000256" key="2">
    <source>
        <dbReference type="ARBA" id="ARBA00022833"/>
    </source>
</evidence>
<accession>A0A315ZTR4</accession>
<feature type="binding site" evidence="3">
    <location>
        <position position="189"/>
    </location>
    <ligand>
        <name>Zn(2+)</name>
        <dbReference type="ChEBI" id="CHEBI:29105"/>
    </ligand>
</feature>
<sequence length="357" mass="41034">MRELTERPLFFERNRVWRVYEGGMLFHDLMGDPKEDNHLPEEWVASTVKAINEKSSGLLEGLSIIKDTDVTLKELIEKYPRETVGSSGTLEVLVKYLDSAIRLPMQVHPDREYSEKYFNSSYGKTEMWLILATRENASICFGFKDKISKEEFSDIIEKSKTDKDIMDQYLNRVPVKPGDVYLIPGKAVHAIGAGCLILEVQEPTDFTIQPEYWCGDHMLSNQEMYIGLSKDVALDCFDYSLYGMDSIKESKKEPKLLEENESYQKEALITKEDTPCFLVNRYYIHSSLRLEEAPSIYIVVNGTGVIEGEGYKQEIRKGDYFFLPKNAAFNYTALADDGQELELVSCMPPEREEHDRT</sequence>
<keyword evidence="5" id="KW-1185">Reference proteome</keyword>
<dbReference type="GO" id="GO:0004476">
    <property type="term" value="F:mannose-6-phosphate isomerase activity"/>
    <property type="evidence" value="ECO:0007669"/>
    <property type="project" value="InterPro"/>
</dbReference>
<dbReference type="InterPro" id="IPR051804">
    <property type="entry name" value="Carb_Metab_Reg_Kinase/Isom"/>
</dbReference>
<dbReference type="EMBL" id="UHJJ01000011">
    <property type="protein sequence ID" value="SUQ15299.1"/>
    <property type="molecule type" value="Genomic_DNA"/>
</dbReference>
<dbReference type="OrthoDB" id="9808275at2"/>
<evidence type="ECO:0000256" key="1">
    <source>
        <dbReference type="ARBA" id="ARBA00022723"/>
    </source>
</evidence>
<comment type="cofactor">
    <cofactor evidence="3">
        <name>Zn(2+)</name>
        <dbReference type="ChEBI" id="CHEBI:29105"/>
    </cofactor>
    <text evidence="3">Binds 1 zinc ion per subunit.</text>
</comment>
<dbReference type="RefSeq" id="WP_109712995.1">
    <property type="nucleotide sequence ID" value="NZ_QGDS01000011.1"/>
</dbReference>
<name>A0A315ZTR4_9FIRM</name>
<dbReference type="InterPro" id="IPR014628">
    <property type="entry name" value="Man6P_isomerase_Firm_short"/>
</dbReference>
<dbReference type="InterPro" id="IPR011051">
    <property type="entry name" value="RmlC_Cupin_sf"/>
</dbReference>
<dbReference type="Gene3D" id="2.60.120.10">
    <property type="entry name" value="Jelly Rolls"/>
    <property type="match status" value="2"/>
</dbReference>
<keyword evidence="2 3" id="KW-0862">Zinc</keyword>
<dbReference type="AlphaFoldDB" id="A0A315ZTR4"/>
<dbReference type="PIRSF" id="PIRSF036894">
    <property type="entry name" value="PMI_Firm_short"/>
    <property type="match status" value="1"/>
</dbReference>
<evidence type="ECO:0000313" key="5">
    <source>
        <dbReference type="Proteomes" id="UP000254051"/>
    </source>
</evidence>
<dbReference type="SUPFAM" id="SSF51182">
    <property type="entry name" value="RmlC-like cupins"/>
    <property type="match status" value="1"/>
</dbReference>
<organism evidence="4 5">
    <name type="scientific">Faecalicatena contorta</name>
    <dbReference type="NCBI Taxonomy" id="39482"/>
    <lineage>
        <taxon>Bacteria</taxon>
        <taxon>Bacillati</taxon>
        <taxon>Bacillota</taxon>
        <taxon>Clostridia</taxon>
        <taxon>Lachnospirales</taxon>
        <taxon>Lachnospiraceae</taxon>
        <taxon>Faecalicatena</taxon>
    </lineage>
</organism>
<reference evidence="5" key="1">
    <citation type="submission" date="2017-07" db="EMBL/GenBank/DDBJ databases">
        <authorList>
            <person name="Varghese N."/>
            <person name="Submissions S."/>
        </authorList>
    </citation>
    <scope>NUCLEOTIDE SEQUENCE [LARGE SCALE GENOMIC DNA]</scope>
    <source>
        <strain evidence="5">NLAE-zl-C134</strain>
    </source>
</reference>
<protein>
    <submittedName>
        <fullName evidence="4">Mannose-6-phosphate isomerase</fullName>
    </submittedName>
</protein>
<dbReference type="PANTHER" id="PTHR42742">
    <property type="entry name" value="TRANSCRIPTIONAL REPRESSOR MPRA"/>
    <property type="match status" value="1"/>
</dbReference>
<dbReference type="GO" id="GO:0046872">
    <property type="term" value="F:metal ion binding"/>
    <property type="evidence" value="ECO:0007669"/>
    <property type="project" value="UniProtKB-KW"/>
</dbReference>
<feature type="binding site" evidence="3">
    <location>
        <position position="126"/>
    </location>
    <ligand>
        <name>Zn(2+)</name>
        <dbReference type="ChEBI" id="CHEBI:29105"/>
    </ligand>
</feature>
<proteinExistence type="predicted"/>
<keyword evidence="4" id="KW-0413">Isomerase</keyword>
<dbReference type="CDD" id="cd07010">
    <property type="entry name" value="cupin_PMI_type_I_N_bac"/>
    <property type="match status" value="1"/>
</dbReference>